<evidence type="ECO:0000256" key="3">
    <source>
        <dbReference type="ARBA" id="ARBA00022840"/>
    </source>
</evidence>
<dbReference type="GO" id="GO:0016787">
    <property type="term" value="F:hydrolase activity"/>
    <property type="evidence" value="ECO:0007669"/>
    <property type="project" value="UniProtKB-KW"/>
</dbReference>
<dbReference type="RefSeq" id="WP_179765548.1">
    <property type="nucleotide sequence ID" value="NZ_JACCFO010000001.1"/>
</dbReference>
<reference evidence="5 6" key="1">
    <citation type="submission" date="2020-07" db="EMBL/GenBank/DDBJ databases">
        <title>Sequencing the genomes of 1000 actinobacteria strains.</title>
        <authorList>
            <person name="Klenk H.-P."/>
        </authorList>
    </citation>
    <scope>NUCLEOTIDE SEQUENCE [LARGE SCALE GENOMIC DNA]</scope>
    <source>
        <strain evidence="5 6">DSM 45927</strain>
    </source>
</reference>
<organism evidence="5 6">
    <name type="scientific">Streptomonospora nanhaiensis</name>
    <dbReference type="NCBI Taxonomy" id="1323731"/>
    <lineage>
        <taxon>Bacteria</taxon>
        <taxon>Bacillati</taxon>
        <taxon>Actinomycetota</taxon>
        <taxon>Actinomycetes</taxon>
        <taxon>Streptosporangiales</taxon>
        <taxon>Nocardiopsidaceae</taxon>
        <taxon>Streptomonospora</taxon>
    </lineage>
</organism>
<keyword evidence="2" id="KW-0378">Hydrolase</keyword>
<dbReference type="SUPFAM" id="SSF50891">
    <property type="entry name" value="Cyclophilin-like"/>
    <property type="match status" value="1"/>
</dbReference>
<evidence type="ECO:0000313" key="6">
    <source>
        <dbReference type="Proteomes" id="UP000575985"/>
    </source>
</evidence>
<protein>
    <submittedName>
        <fullName evidence="5">KipI family sensor histidine kinase inhibitor</fullName>
    </submittedName>
</protein>
<proteinExistence type="predicted"/>
<evidence type="ECO:0000256" key="1">
    <source>
        <dbReference type="ARBA" id="ARBA00022741"/>
    </source>
</evidence>
<dbReference type="InterPro" id="IPR003833">
    <property type="entry name" value="CT_C_D"/>
</dbReference>
<dbReference type="PANTHER" id="PTHR34698:SF2">
    <property type="entry name" value="5-OXOPROLINASE SUBUNIT B"/>
    <property type="match status" value="1"/>
</dbReference>
<dbReference type="SUPFAM" id="SSF160467">
    <property type="entry name" value="PH0987 N-terminal domain-like"/>
    <property type="match status" value="1"/>
</dbReference>
<comment type="caution">
    <text evidence="5">The sequence shown here is derived from an EMBL/GenBank/DDBJ whole genome shotgun (WGS) entry which is preliminary data.</text>
</comment>
<sequence>MRVLNCADWGVLVEVGGLDEALALQAALEERRPDGVTDVVPAARTVLLRVEPGRTDPAAVAEAVRRLRPRPGRRADAGELEVPVHYDGADLADIAAHLGMSEREVVAAHTAATWTVAFCGFAPGFGYMVSDDPRFRLPRRSEARTRVPAGAVALAGEFTGVYPRSSPGGWQLLGRTELVVWDTDRDPPALLRPGVRVRFREAP</sequence>
<name>A0A853BFF3_9ACTN</name>
<dbReference type="SMART" id="SM00796">
    <property type="entry name" value="AHS1"/>
    <property type="match status" value="1"/>
</dbReference>
<dbReference type="EMBL" id="JACCFO010000001">
    <property type="protein sequence ID" value="NYI93760.1"/>
    <property type="molecule type" value="Genomic_DNA"/>
</dbReference>
<keyword evidence="6" id="KW-1185">Reference proteome</keyword>
<gene>
    <name evidence="5" type="ORF">HNR12_000037</name>
</gene>
<dbReference type="Gene3D" id="3.30.1360.40">
    <property type="match status" value="1"/>
</dbReference>
<evidence type="ECO:0000256" key="2">
    <source>
        <dbReference type="ARBA" id="ARBA00022801"/>
    </source>
</evidence>
<dbReference type="InterPro" id="IPR010016">
    <property type="entry name" value="PxpB"/>
</dbReference>
<evidence type="ECO:0000259" key="4">
    <source>
        <dbReference type="SMART" id="SM00796"/>
    </source>
</evidence>
<dbReference type="PANTHER" id="PTHR34698">
    <property type="entry name" value="5-OXOPROLINASE SUBUNIT B"/>
    <property type="match status" value="1"/>
</dbReference>
<feature type="domain" description="Carboxyltransferase" evidence="4">
    <location>
        <begin position="1"/>
        <end position="191"/>
    </location>
</feature>
<keyword evidence="1" id="KW-0547">Nucleotide-binding</keyword>
<dbReference type="InterPro" id="IPR029000">
    <property type="entry name" value="Cyclophilin-like_dom_sf"/>
</dbReference>
<dbReference type="AlphaFoldDB" id="A0A853BFF3"/>
<dbReference type="Pfam" id="PF02682">
    <property type="entry name" value="CT_C_D"/>
    <property type="match status" value="1"/>
</dbReference>
<accession>A0A853BFF3</accession>
<dbReference type="Gene3D" id="2.40.100.10">
    <property type="entry name" value="Cyclophilin-like"/>
    <property type="match status" value="1"/>
</dbReference>
<keyword evidence="3" id="KW-0067">ATP-binding</keyword>
<evidence type="ECO:0000313" key="5">
    <source>
        <dbReference type="EMBL" id="NYI93760.1"/>
    </source>
</evidence>
<dbReference type="GO" id="GO:0005524">
    <property type="term" value="F:ATP binding"/>
    <property type="evidence" value="ECO:0007669"/>
    <property type="project" value="UniProtKB-KW"/>
</dbReference>
<dbReference type="Proteomes" id="UP000575985">
    <property type="component" value="Unassembled WGS sequence"/>
</dbReference>